<dbReference type="EMBL" id="BMAW01096215">
    <property type="protein sequence ID" value="GFS73718.1"/>
    <property type="molecule type" value="Genomic_DNA"/>
</dbReference>
<dbReference type="Proteomes" id="UP000887013">
    <property type="component" value="Unassembled WGS sequence"/>
</dbReference>
<dbReference type="AlphaFoldDB" id="A0A8X6MRF4"/>
<accession>A0A8X6MRF4</accession>
<protein>
    <submittedName>
        <fullName evidence="1">Uncharacterized protein</fullName>
    </submittedName>
</protein>
<comment type="caution">
    <text evidence="1">The sequence shown here is derived from an EMBL/GenBank/DDBJ whole genome shotgun (WGS) entry which is preliminary data.</text>
</comment>
<sequence length="120" mass="14095">MSHTILPHNFRKRKQFFNQHRKPCTKDWKRKSPLIPFYDPLLVQFDDQNPKSDITFSKYPTGHRLSSVANICREISFCSQSTVTNAQKYENDQRTFITESEVCYVNLPLSCCCSSRRIPC</sequence>
<keyword evidence="2" id="KW-1185">Reference proteome</keyword>
<reference evidence="1" key="1">
    <citation type="submission" date="2020-08" db="EMBL/GenBank/DDBJ databases">
        <title>Multicomponent nature underlies the extraordinary mechanical properties of spider dragline silk.</title>
        <authorList>
            <person name="Kono N."/>
            <person name="Nakamura H."/>
            <person name="Mori M."/>
            <person name="Yoshida Y."/>
            <person name="Ohtoshi R."/>
            <person name="Malay A.D."/>
            <person name="Moran D.A.P."/>
            <person name="Tomita M."/>
            <person name="Numata K."/>
            <person name="Arakawa K."/>
        </authorList>
    </citation>
    <scope>NUCLEOTIDE SEQUENCE</scope>
</reference>
<evidence type="ECO:0000313" key="2">
    <source>
        <dbReference type="Proteomes" id="UP000887013"/>
    </source>
</evidence>
<evidence type="ECO:0000313" key="1">
    <source>
        <dbReference type="EMBL" id="GFS73718.1"/>
    </source>
</evidence>
<organism evidence="1 2">
    <name type="scientific">Nephila pilipes</name>
    <name type="common">Giant wood spider</name>
    <name type="synonym">Nephila maculata</name>
    <dbReference type="NCBI Taxonomy" id="299642"/>
    <lineage>
        <taxon>Eukaryota</taxon>
        <taxon>Metazoa</taxon>
        <taxon>Ecdysozoa</taxon>
        <taxon>Arthropoda</taxon>
        <taxon>Chelicerata</taxon>
        <taxon>Arachnida</taxon>
        <taxon>Araneae</taxon>
        <taxon>Araneomorphae</taxon>
        <taxon>Entelegynae</taxon>
        <taxon>Araneoidea</taxon>
        <taxon>Nephilidae</taxon>
        <taxon>Nephila</taxon>
    </lineage>
</organism>
<gene>
    <name evidence="1" type="ORF">NPIL_379981</name>
</gene>
<name>A0A8X6MRF4_NEPPI</name>
<proteinExistence type="predicted"/>